<dbReference type="Proteomes" id="UP000306697">
    <property type="component" value="Unassembled WGS sequence"/>
</dbReference>
<accession>A0A4S5BK29</accession>
<comment type="caution">
    <text evidence="2">The sequence shown here is derived from an EMBL/GenBank/DDBJ whole genome shotgun (WGS) entry which is preliminary data.</text>
</comment>
<evidence type="ECO:0000256" key="1">
    <source>
        <dbReference type="SAM" id="MobiDB-lite"/>
    </source>
</evidence>
<sequence>MRTPSNKAKKRPVCERAMKKNGRTGKGTQRWRCQAHLRRSGGDGATSARDAAAPPAGARGRSAHAATGWFSRLPPHAVRK</sequence>
<evidence type="ECO:0000313" key="2">
    <source>
        <dbReference type="EMBL" id="THJ29736.1"/>
    </source>
</evidence>
<reference evidence="2 3" key="1">
    <citation type="submission" date="2019-04" db="EMBL/GenBank/DDBJ databases">
        <title>Genome Announcement To Ensure Probiotic Safety of Bifidobacterium longum subsp infantis UBBI-01.</title>
        <authorList>
            <person name="Sulthana A."/>
            <person name="Lakshmi S.G."/>
            <person name="Madempudi R.S."/>
        </authorList>
    </citation>
    <scope>NUCLEOTIDE SEQUENCE [LARGE SCALE GENOMIC DNA]</scope>
    <source>
        <strain evidence="2 3">UBBI-01</strain>
    </source>
</reference>
<proteinExistence type="predicted"/>
<gene>
    <name evidence="2" type="ORF">E6L38_04965</name>
</gene>
<dbReference type="AlphaFoldDB" id="A0A4S5BK29"/>
<feature type="region of interest" description="Disordered" evidence="1">
    <location>
        <begin position="1"/>
        <end position="80"/>
    </location>
</feature>
<protein>
    <submittedName>
        <fullName evidence="2">Uncharacterized protein</fullName>
    </submittedName>
</protein>
<name>A0A4S5BK29_BIFLI</name>
<evidence type="ECO:0000313" key="3">
    <source>
        <dbReference type="Proteomes" id="UP000306697"/>
    </source>
</evidence>
<organism evidence="2 3">
    <name type="scientific">Bifidobacterium longum subsp. infantis</name>
    <dbReference type="NCBI Taxonomy" id="1682"/>
    <lineage>
        <taxon>Bacteria</taxon>
        <taxon>Bacillati</taxon>
        <taxon>Actinomycetota</taxon>
        <taxon>Actinomycetes</taxon>
        <taxon>Bifidobacteriales</taxon>
        <taxon>Bifidobacteriaceae</taxon>
        <taxon>Bifidobacterium</taxon>
    </lineage>
</organism>
<dbReference type="EMBL" id="SSWL01000006">
    <property type="protein sequence ID" value="THJ29736.1"/>
    <property type="molecule type" value="Genomic_DNA"/>
</dbReference>
<feature type="compositionally biased region" description="Low complexity" evidence="1">
    <location>
        <begin position="45"/>
        <end position="68"/>
    </location>
</feature>